<gene>
    <name evidence="3" type="ORF">SmaCSM2_09970</name>
</gene>
<sequence length="495" mass="52861">MNPGANAALSDHVYKDPLPEPKAIVTIAGTEYRVLASLNSATGYQGVIYHNLESKEVIVTHRGTEFDRQPLIDGGIDAAMVTARVNAQLGDALALTKQAIKLAEENGYGPVHVTGHSLGGALAQITAHHYNLPGDAFNPYGAAGLAYRLPEGQPANAAPFTNHVMAGDLVSAGGPHYGKVEMYALPRELEVLRNAEQGQRIASLGTLGMKSGHVMSAAVAVQLGDSHRLVHFLDRMTDKGPVQSVLDNPQARITDPEDLRRIADYRSDVHQLRAGATVLVGGGPGLLRDGVNYLRGIEEAGAYARHEAEAEQRARTALKPGKHLIQDATDQGSPSLGNPGFSPRNPVQESIESTLDKAGLDPRKEGHPDQPLYRQIRDGVSAVDARHGRSFDETSERMTASLLAAAKSSGLERVDHVVLGNPPSDGTGPRMFVVQGALDNPAHLRSSVAISDAVNTPVEQSLAKVEQMSQVQQVAQQDHAVEQTQEQTRTAMRMG</sequence>
<dbReference type="InterPro" id="IPR029058">
    <property type="entry name" value="AB_hydrolase_fold"/>
</dbReference>
<protein>
    <submittedName>
        <fullName evidence="3">Hemolysin</fullName>
    </submittedName>
</protein>
<name>A0AAD0FNV5_STEMA</name>
<reference evidence="3 4" key="1">
    <citation type="submission" date="2017-12" db="EMBL/GenBank/DDBJ databases">
        <title>Complete Genome Sequence of Stenotrophomonas maltophilia CSM2.</title>
        <authorList>
            <person name="Castro-Jaimes S."/>
            <person name="Lopez-Leal G."/>
            <person name="Barberena Jonas C."/>
            <person name="Bustos P."/>
            <person name="Perez-Oseguera A."/>
            <person name="Cevallos M.A."/>
        </authorList>
    </citation>
    <scope>NUCLEOTIDE SEQUENCE [LARGE SCALE GENOMIC DNA]</scope>
    <source>
        <strain evidence="3 4">CSM2</strain>
    </source>
</reference>
<dbReference type="SUPFAM" id="SSF53474">
    <property type="entry name" value="alpha/beta-Hydrolases"/>
    <property type="match status" value="1"/>
</dbReference>
<evidence type="ECO:0000259" key="2">
    <source>
        <dbReference type="Pfam" id="PF20410"/>
    </source>
</evidence>
<accession>A0AAD0FNV5</accession>
<dbReference type="InterPro" id="IPR046519">
    <property type="entry name" value="X-Tfes_XVIPCD"/>
</dbReference>
<organism evidence="3 4">
    <name type="scientific">Stenotrophomonas maltophilia</name>
    <name type="common">Pseudomonas maltophilia</name>
    <name type="synonym">Xanthomonas maltophilia</name>
    <dbReference type="NCBI Taxonomy" id="40324"/>
    <lineage>
        <taxon>Bacteria</taxon>
        <taxon>Pseudomonadati</taxon>
        <taxon>Pseudomonadota</taxon>
        <taxon>Gammaproteobacteria</taxon>
        <taxon>Lysobacterales</taxon>
        <taxon>Lysobacteraceae</taxon>
        <taxon>Stenotrophomonas</taxon>
        <taxon>Stenotrophomonas maltophilia group</taxon>
    </lineage>
</organism>
<evidence type="ECO:0000313" key="3">
    <source>
        <dbReference type="EMBL" id="AUI07491.1"/>
    </source>
</evidence>
<evidence type="ECO:0000256" key="1">
    <source>
        <dbReference type="SAM" id="MobiDB-lite"/>
    </source>
</evidence>
<dbReference type="Pfam" id="PF20410">
    <property type="entry name" value="X-Tfes_XVIPCD"/>
    <property type="match status" value="1"/>
</dbReference>
<evidence type="ECO:0000313" key="4">
    <source>
        <dbReference type="Proteomes" id="UP000234414"/>
    </source>
</evidence>
<dbReference type="Gene3D" id="3.40.50.1820">
    <property type="entry name" value="alpha/beta hydrolase"/>
    <property type="match status" value="1"/>
</dbReference>
<dbReference type="RefSeq" id="WP_101765394.1">
    <property type="nucleotide sequence ID" value="NZ_CP025298.1"/>
</dbReference>
<dbReference type="EMBL" id="CP025298">
    <property type="protein sequence ID" value="AUI07491.1"/>
    <property type="molecule type" value="Genomic_DNA"/>
</dbReference>
<feature type="domain" description="X-Tfes XVIPCD" evidence="2">
    <location>
        <begin position="364"/>
        <end position="467"/>
    </location>
</feature>
<dbReference type="AlphaFoldDB" id="A0AAD0FNV5"/>
<feature type="region of interest" description="Disordered" evidence="1">
    <location>
        <begin position="326"/>
        <end position="349"/>
    </location>
</feature>
<dbReference type="Pfam" id="PF26363">
    <property type="entry name" value="Phospholipase-like"/>
    <property type="match status" value="1"/>
</dbReference>
<dbReference type="Proteomes" id="UP000234414">
    <property type="component" value="Chromosome"/>
</dbReference>
<proteinExistence type="predicted"/>